<feature type="region of interest" description="Disordered" evidence="1">
    <location>
        <begin position="39"/>
        <end position="78"/>
    </location>
</feature>
<reference evidence="3" key="1">
    <citation type="submission" date="2019-10" db="EMBL/GenBank/DDBJ databases">
        <authorList>
            <consortium name="Genoscope - CEA"/>
            <person name="William W."/>
        </authorList>
    </citation>
    <scope>NUCLEOTIDE SEQUENCE [LARGE SCALE GENOMIC DNA]</scope>
    <source>
        <strain evidence="3">BBR_PRJEB10994</strain>
    </source>
</reference>
<dbReference type="Pfam" id="PF15606">
    <property type="entry name" value="Ntox34"/>
    <property type="match status" value="1"/>
</dbReference>
<comment type="caution">
    <text evidence="3">The sequence shown here is derived from an EMBL/GenBank/DDBJ whole genome shotgun (WGS) entry which is preliminary data.</text>
</comment>
<organism evidence="3 4">
    <name type="scientific">Planktothrix paucivesiculata PCC 9631</name>
    <dbReference type="NCBI Taxonomy" id="671071"/>
    <lineage>
        <taxon>Bacteria</taxon>
        <taxon>Bacillati</taxon>
        <taxon>Cyanobacteriota</taxon>
        <taxon>Cyanophyceae</taxon>
        <taxon>Oscillatoriophycideae</taxon>
        <taxon>Oscillatoriales</taxon>
        <taxon>Microcoleaceae</taxon>
        <taxon>Planktothrix</taxon>
    </lineage>
</organism>
<accession>A0A7Z9BKI8</accession>
<evidence type="ECO:0000313" key="4">
    <source>
        <dbReference type="Proteomes" id="UP000182190"/>
    </source>
</evidence>
<keyword evidence="4" id="KW-1185">Reference proteome</keyword>
<dbReference type="RefSeq" id="WP_083624046.1">
    <property type="nucleotide sequence ID" value="NZ_LR735026.1"/>
</dbReference>
<feature type="domain" description="Bacterial toxin 34" evidence="2">
    <location>
        <begin position="1"/>
        <end position="63"/>
    </location>
</feature>
<protein>
    <recommendedName>
        <fullName evidence="2">Bacterial toxin 34 domain-containing protein</fullName>
    </recommendedName>
</protein>
<proteinExistence type="predicted"/>
<dbReference type="InterPro" id="IPR028947">
    <property type="entry name" value="Ntox34"/>
</dbReference>
<feature type="compositionally biased region" description="Basic residues" evidence="1">
    <location>
        <begin position="61"/>
        <end position="78"/>
    </location>
</feature>
<evidence type="ECO:0000259" key="2">
    <source>
        <dbReference type="Pfam" id="PF15606"/>
    </source>
</evidence>
<evidence type="ECO:0000313" key="3">
    <source>
        <dbReference type="EMBL" id="VXD12927.1"/>
    </source>
</evidence>
<evidence type="ECO:0000256" key="1">
    <source>
        <dbReference type="SAM" id="MobiDB-lite"/>
    </source>
</evidence>
<sequence>MTSEGNVADTGILEEARQLMNQEGITMCEALESMMKNARKQNDTNKIQRIKPTQKAENCRKCRTQKKPRKKRSQQNIS</sequence>
<dbReference type="EMBL" id="CZCS02000009">
    <property type="protein sequence ID" value="VXD12927.1"/>
    <property type="molecule type" value="Genomic_DNA"/>
</dbReference>
<dbReference type="Proteomes" id="UP000182190">
    <property type="component" value="Unassembled WGS sequence"/>
</dbReference>
<name>A0A7Z9BKI8_9CYAN</name>
<dbReference type="AlphaFoldDB" id="A0A7Z9BKI8"/>
<gene>
    <name evidence="3" type="ORF">PL9631_1060253</name>
</gene>